<name>A0A8H6W4N8_MYCCL</name>
<dbReference type="AlphaFoldDB" id="A0A8H6W4N8"/>
<accession>A0A8H6W4N8</accession>
<dbReference type="EMBL" id="JACAZE010000012">
    <property type="protein sequence ID" value="KAF7302746.1"/>
    <property type="molecule type" value="Genomic_DNA"/>
</dbReference>
<keyword evidence="1" id="KW-0812">Transmembrane</keyword>
<protein>
    <submittedName>
        <fullName evidence="3">Uncharacterized protein</fullName>
    </submittedName>
</protein>
<keyword evidence="4" id="KW-1185">Reference proteome</keyword>
<feature type="transmembrane region" description="Helical" evidence="1">
    <location>
        <begin position="158"/>
        <end position="179"/>
    </location>
</feature>
<gene>
    <name evidence="3" type="ORF">HMN09_00909500</name>
</gene>
<evidence type="ECO:0000256" key="2">
    <source>
        <dbReference type="SAM" id="SignalP"/>
    </source>
</evidence>
<dbReference type="OrthoDB" id="2332199at2759"/>
<evidence type="ECO:0000256" key="1">
    <source>
        <dbReference type="SAM" id="Phobius"/>
    </source>
</evidence>
<feature type="signal peptide" evidence="2">
    <location>
        <begin position="1"/>
        <end position="23"/>
    </location>
</feature>
<sequence>MPVSRLARTRALVAGSLVPVVLVQLHSFLDTQAPEDSSPPEDSRGYIDVYVPHPISLPILFVMQLALQGLWLYRMFCAPAGAQGRRRRRQVFVFYEVEDETQPLGEEDNEDEEEIYSPTSRAIDDAAEPTQLAYGPVYALCNLFFAGAVFAWTIHHWVVSHILTILNTSGQLYFIFRVLSPEGKYALTRRNRLTHAVAKTNAGLAILYLARAWGALGIGASRPIFQQQAFVAVTLSLLAFGAGPDPSLGLCLILDLVALAAGTPSEPWRIFFLVLIGVLVAIVTSDSFLAWRNRRTMSFNMPPEAMELALGLSPDREAYHDSEIYLADARTPSPKERSRLLYETL</sequence>
<feature type="transmembrane region" description="Helical" evidence="1">
    <location>
        <begin position="51"/>
        <end position="73"/>
    </location>
</feature>
<feature type="transmembrane region" description="Helical" evidence="1">
    <location>
        <begin position="270"/>
        <end position="291"/>
    </location>
</feature>
<dbReference type="Proteomes" id="UP000613580">
    <property type="component" value="Unassembled WGS sequence"/>
</dbReference>
<feature type="transmembrane region" description="Helical" evidence="1">
    <location>
        <begin position="132"/>
        <end position="152"/>
    </location>
</feature>
<proteinExistence type="predicted"/>
<organism evidence="3 4">
    <name type="scientific">Mycena chlorophos</name>
    <name type="common">Agaric fungus</name>
    <name type="synonym">Agaricus chlorophos</name>
    <dbReference type="NCBI Taxonomy" id="658473"/>
    <lineage>
        <taxon>Eukaryota</taxon>
        <taxon>Fungi</taxon>
        <taxon>Dikarya</taxon>
        <taxon>Basidiomycota</taxon>
        <taxon>Agaricomycotina</taxon>
        <taxon>Agaricomycetes</taxon>
        <taxon>Agaricomycetidae</taxon>
        <taxon>Agaricales</taxon>
        <taxon>Marasmiineae</taxon>
        <taxon>Mycenaceae</taxon>
        <taxon>Mycena</taxon>
    </lineage>
</organism>
<evidence type="ECO:0000313" key="4">
    <source>
        <dbReference type="Proteomes" id="UP000613580"/>
    </source>
</evidence>
<evidence type="ECO:0000313" key="3">
    <source>
        <dbReference type="EMBL" id="KAF7302746.1"/>
    </source>
</evidence>
<keyword evidence="2" id="KW-0732">Signal</keyword>
<reference evidence="3" key="1">
    <citation type="submission" date="2020-05" db="EMBL/GenBank/DDBJ databases">
        <title>Mycena genomes resolve the evolution of fungal bioluminescence.</title>
        <authorList>
            <person name="Tsai I.J."/>
        </authorList>
    </citation>
    <scope>NUCLEOTIDE SEQUENCE</scope>
    <source>
        <strain evidence="3">110903Hualien_Pintung</strain>
    </source>
</reference>
<keyword evidence="1" id="KW-0472">Membrane</keyword>
<feature type="chain" id="PRO_5034835416" evidence="2">
    <location>
        <begin position="24"/>
        <end position="345"/>
    </location>
</feature>
<comment type="caution">
    <text evidence="3">The sequence shown here is derived from an EMBL/GenBank/DDBJ whole genome shotgun (WGS) entry which is preliminary data.</text>
</comment>
<keyword evidence="1" id="KW-1133">Transmembrane helix</keyword>